<dbReference type="InterPro" id="IPR001807">
    <property type="entry name" value="ClC"/>
</dbReference>
<dbReference type="RefSeq" id="XP_014156943.1">
    <property type="nucleotide sequence ID" value="XM_014301468.1"/>
</dbReference>
<reference evidence="13 14" key="1">
    <citation type="submission" date="2011-02" db="EMBL/GenBank/DDBJ databases">
        <title>The Genome Sequence of Sphaeroforma arctica JP610.</title>
        <authorList>
            <consortium name="The Broad Institute Genome Sequencing Platform"/>
            <person name="Russ C."/>
            <person name="Cuomo C."/>
            <person name="Young S.K."/>
            <person name="Zeng Q."/>
            <person name="Gargeya S."/>
            <person name="Alvarado L."/>
            <person name="Berlin A."/>
            <person name="Chapman S.B."/>
            <person name="Chen Z."/>
            <person name="Freedman E."/>
            <person name="Gellesch M."/>
            <person name="Goldberg J."/>
            <person name="Griggs A."/>
            <person name="Gujja S."/>
            <person name="Heilman E."/>
            <person name="Heiman D."/>
            <person name="Howarth C."/>
            <person name="Mehta T."/>
            <person name="Neiman D."/>
            <person name="Pearson M."/>
            <person name="Roberts A."/>
            <person name="Saif S."/>
            <person name="Shea T."/>
            <person name="Shenoy N."/>
            <person name="Sisk P."/>
            <person name="Stolte C."/>
            <person name="Sykes S."/>
            <person name="White J."/>
            <person name="Yandava C."/>
            <person name="Burger G."/>
            <person name="Gray M.W."/>
            <person name="Holland P.W.H."/>
            <person name="King N."/>
            <person name="Lang F.B.F."/>
            <person name="Roger A.J."/>
            <person name="Ruiz-Trillo I."/>
            <person name="Haas B."/>
            <person name="Nusbaum C."/>
            <person name="Birren B."/>
        </authorList>
    </citation>
    <scope>NUCLEOTIDE SEQUENCE [LARGE SCALE GENOMIC DNA]</scope>
    <source>
        <strain evidence="13 14">JP610</strain>
    </source>
</reference>
<dbReference type="EMBL" id="KQ241869">
    <property type="protein sequence ID" value="KNC83041.1"/>
    <property type="molecule type" value="Genomic_DNA"/>
</dbReference>
<dbReference type="GO" id="GO:0016020">
    <property type="term" value="C:membrane"/>
    <property type="evidence" value="ECO:0007669"/>
    <property type="project" value="UniProtKB-SubCell"/>
</dbReference>
<evidence type="ECO:0000256" key="1">
    <source>
        <dbReference type="ARBA" id="ARBA00004141"/>
    </source>
</evidence>
<dbReference type="InterPro" id="IPR014743">
    <property type="entry name" value="Cl-channel_core"/>
</dbReference>
<keyword evidence="6" id="KW-0406">Ion transport</keyword>
<comment type="subcellular location">
    <subcellularLocation>
        <location evidence="1">Membrane</location>
        <topology evidence="1">Multi-pass membrane protein</topology>
    </subcellularLocation>
</comment>
<evidence type="ECO:0000256" key="5">
    <source>
        <dbReference type="ARBA" id="ARBA00022989"/>
    </source>
</evidence>
<evidence type="ECO:0000256" key="4">
    <source>
        <dbReference type="ARBA" id="ARBA00022737"/>
    </source>
</evidence>
<dbReference type="InterPro" id="IPR051280">
    <property type="entry name" value="Cl-channel/antiporter"/>
</dbReference>
<keyword evidence="2" id="KW-0813">Transport</keyword>
<dbReference type="GO" id="GO:0015108">
    <property type="term" value="F:chloride transmembrane transporter activity"/>
    <property type="evidence" value="ECO:0007669"/>
    <property type="project" value="InterPro"/>
</dbReference>
<dbReference type="Gene3D" id="1.10.3080.10">
    <property type="entry name" value="Clc chloride channel"/>
    <property type="match status" value="1"/>
</dbReference>
<dbReference type="PANTHER" id="PTHR11689:SF158">
    <property type="entry name" value="H(+)_CL(-) EXCHANGE TRANSPORTER 6"/>
    <property type="match status" value="1"/>
</dbReference>
<dbReference type="AlphaFoldDB" id="A0A0L0G2I7"/>
<dbReference type="SMART" id="SM00116">
    <property type="entry name" value="CBS"/>
    <property type="match status" value="2"/>
</dbReference>
<dbReference type="InterPro" id="IPR046342">
    <property type="entry name" value="CBS_dom_sf"/>
</dbReference>
<evidence type="ECO:0000256" key="3">
    <source>
        <dbReference type="ARBA" id="ARBA00022692"/>
    </source>
</evidence>
<name>A0A0L0G2I7_9EUKA</name>
<keyword evidence="8" id="KW-0472">Membrane</keyword>
<dbReference type="CDD" id="cd04591">
    <property type="entry name" value="CBS_pair_voltage-gated_CLC_euk_bac"/>
    <property type="match status" value="1"/>
</dbReference>
<keyword evidence="3" id="KW-0812">Transmembrane</keyword>
<dbReference type="InterPro" id="IPR000644">
    <property type="entry name" value="CBS_dom"/>
</dbReference>
<keyword evidence="14" id="KW-1185">Reference proteome</keyword>
<dbReference type="eggNOG" id="KOG0474">
    <property type="taxonomic scope" value="Eukaryota"/>
</dbReference>
<evidence type="ECO:0000256" key="8">
    <source>
        <dbReference type="ARBA" id="ARBA00023136"/>
    </source>
</evidence>
<evidence type="ECO:0000256" key="2">
    <source>
        <dbReference type="ARBA" id="ARBA00022448"/>
    </source>
</evidence>
<dbReference type="GeneID" id="25905193"/>
<evidence type="ECO:0000313" key="14">
    <source>
        <dbReference type="Proteomes" id="UP000054560"/>
    </source>
</evidence>
<keyword evidence="5" id="KW-1133">Transmembrane helix</keyword>
<feature type="domain" description="CBS" evidence="12">
    <location>
        <begin position="191"/>
        <end position="249"/>
    </location>
</feature>
<keyword evidence="4" id="KW-0677">Repeat</keyword>
<proteinExistence type="predicted"/>
<feature type="region of interest" description="Disordered" evidence="11">
    <location>
        <begin position="317"/>
        <end position="342"/>
    </location>
</feature>
<keyword evidence="7 10" id="KW-0129">CBS domain</keyword>
<dbReference type="PRINTS" id="PR00762">
    <property type="entry name" value="CLCHANNEL"/>
</dbReference>
<dbReference type="OrthoDB" id="428525at2759"/>
<feature type="domain" description="CBS" evidence="12">
    <location>
        <begin position="75"/>
        <end position="141"/>
    </location>
</feature>
<feature type="compositionally biased region" description="Polar residues" evidence="11">
    <location>
        <begin position="322"/>
        <end position="336"/>
    </location>
</feature>
<evidence type="ECO:0000256" key="7">
    <source>
        <dbReference type="ARBA" id="ARBA00023122"/>
    </source>
</evidence>
<dbReference type="PANTHER" id="PTHR11689">
    <property type="entry name" value="CHLORIDE CHANNEL PROTEIN CLC FAMILY MEMBER"/>
    <property type="match status" value="1"/>
</dbReference>
<dbReference type="Proteomes" id="UP000054560">
    <property type="component" value="Unassembled WGS sequence"/>
</dbReference>
<evidence type="ECO:0000256" key="9">
    <source>
        <dbReference type="ARBA" id="ARBA00023214"/>
    </source>
</evidence>
<dbReference type="Pfam" id="PF00571">
    <property type="entry name" value="CBS"/>
    <property type="match status" value="2"/>
</dbReference>
<sequence length="342" mass="38060">MHVVRMTISLTVIVIETTNNVSFGLPVMMTLMMAKWVGDIFNEGLYDIHIELKQIPLLEWEPPKEMMTFYAAQVMTKNPLTIEEVDRVSEIIHVLKTTAHAAYPVVVPRIDNEGVVKHKLVGIILRSQLVVLLKHKAYGKLVGGGVGEGSVDAPIISYETFIADYPRYPKLDQIELPIDDGQLFMDLTPYMHPCPYTVLHIAPLPRVFNLFRTMGLRQLPVTDRDNNLLGIVTRKDLTHLEYLHSEGDLETRGKRMGMDQQEGEVGIPADMRSVKDFLIAEGDVGSIRSMGRDGAGSQLLLQSMGLGLGQSTDDLDAADNTPLLNRGTTQPVSRNVQRYGGL</sequence>
<evidence type="ECO:0000313" key="13">
    <source>
        <dbReference type="EMBL" id="KNC83041.1"/>
    </source>
</evidence>
<evidence type="ECO:0000256" key="10">
    <source>
        <dbReference type="PROSITE-ProRule" id="PRU00703"/>
    </source>
</evidence>
<dbReference type="Gene3D" id="3.10.580.10">
    <property type="entry name" value="CBS-domain"/>
    <property type="match status" value="2"/>
</dbReference>
<gene>
    <name evidence="13" type="ORF">SARC_04689</name>
</gene>
<dbReference type="SUPFAM" id="SSF54631">
    <property type="entry name" value="CBS-domain pair"/>
    <property type="match status" value="1"/>
</dbReference>
<evidence type="ECO:0000256" key="11">
    <source>
        <dbReference type="SAM" id="MobiDB-lite"/>
    </source>
</evidence>
<dbReference type="PROSITE" id="PS51371">
    <property type="entry name" value="CBS"/>
    <property type="match status" value="2"/>
</dbReference>
<organism evidence="13 14">
    <name type="scientific">Sphaeroforma arctica JP610</name>
    <dbReference type="NCBI Taxonomy" id="667725"/>
    <lineage>
        <taxon>Eukaryota</taxon>
        <taxon>Ichthyosporea</taxon>
        <taxon>Ichthyophonida</taxon>
        <taxon>Sphaeroforma</taxon>
    </lineage>
</organism>
<accession>A0A0L0G2I7</accession>
<evidence type="ECO:0000256" key="6">
    <source>
        <dbReference type="ARBA" id="ARBA00023065"/>
    </source>
</evidence>
<keyword evidence="9" id="KW-0868">Chloride</keyword>
<protein>
    <recommendedName>
        <fullName evidence="12">CBS domain-containing protein</fullName>
    </recommendedName>
</protein>
<evidence type="ECO:0000259" key="12">
    <source>
        <dbReference type="PROSITE" id="PS51371"/>
    </source>
</evidence>
<dbReference type="SUPFAM" id="SSF81340">
    <property type="entry name" value="Clc chloride channel"/>
    <property type="match status" value="1"/>
</dbReference>